<feature type="repeat" description="WD" evidence="3">
    <location>
        <begin position="112"/>
        <end position="153"/>
    </location>
</feature>
<dbReference type="PANTHER" id="PTHR19879">
    <property type="entry name" value="TRANSCRIPTION INITIATION FACTOR TFIID"/>
    <property type="match status" value="1"/>
</dbReference>
<dbReference type="GeneID" id="37195838"/>
<dbReference type="Pfam" id="PF00400">
    <property type="entry name" value="WD40"/>
    <property type="match status" value="3"/>
</dbReference>
<dbReference type="InterPro" id="IPR019775">
    <property type="entry name" value="WD40_repeat_CS"/>
</dbReference>
<feature type="repeat" description="WD" evidence="3">
    <location>
        <begin position="164"/>
        <end position="198"/>
    </location>
</feature>
<keyword evidence="5" id="KW-1185">Reference proteome</keyword>
<dbReference type="PROSITE" id="PS00678">
    <property type="entry name" value="WD_REPEATS_1"/>
    <property type="match status" value="2"/>
</dbReference>
<sequence length="332" mass="37842">MTLQSHPDPLFDLRYSCTYWLDHFINSTSVEQPESLDDQISNFFKHHFLHWLESLSLIGELRHGILILKKLSVCHTRHQTIFKEAERFASANAMIIQEAPLQTYSAALIFLLEDHGSWVNAVAFSPDGQTVASASSNKTIRLWDTATGTEKLILKGYRFLIYTVNAMTFSPDRQTVASASSDKTTRLWDVATNAKKWTLEGHQDCSVNIVIFSPNRQMVASASVNRTIRLWDKATSTQKQIHRSDMIATALWFSTDGCYLNTDRGSLPLDLKASNSSNNLIFVHEKWVRRNGQHLIWLPSQYRATCVLTREHTVILGHYSGALTFLWLNRII</sequence>
<protein>
    <submittedName>
        <fullName evidence="4">WD40 repeat-like protein</fullName>
    </submittedName>
</protein>
<dbReference type="EMBL" id="KZ824272">
    <property type="protein sequence ID" value="RAL15291.1"/>
    <property type="molecule type" value="Genomic_DNA"/>
</dbReference>
<dbReference type="PRINTS" id="PR00320">
    <property type="entry name" value="GPROTEINBRPT"/>
</dbReference>
<dbReference type="SUPFAM" id="SSF50978">
    <property type="entry name" value="WD40 repeat-like"/>
    <property type="match status" value="1"/>
</dbReference>
<evidence type="ECO:0000256" key="1">
    <source>
        <dbReference type="ARBA" id="ARBA00022574"/>
    </source>
</evidence>
<gene>
    <name evidence="4" type="ORF">BO97DRAFT_339279</name>
</gene>
<accession>A0A395I520</accession>
<dbReference type="STRING" id="1450537.A0A395I520"/>
<dbReference type="Proteomes" id="UP000248961">
    <property type="component" value="Unassembled WGS sequence"/>
</dbReference>
<name>A0A395I520_ASPHC</name>
<dbReference type="InterPro" id="IPR020472">
    <property type="entry name" value="WD40_PAC1"/>
</dbReference>
<dbReference type="Gene3D" id="2.130.10.10">
    <property type="entry name" value="YVTN repeat-like/Quinoprotein amine dehydrogenase"/>
    <property type="match status" value="1"/>
</dbReference>
<reference evidence="4 5" key="1">
    <citation type="submission" date="2018-02" db="EMBL/GenBank/DDBJ databases">
        <title>The genomes of Aspergillus section Nigri reveals drivers in fungal speciation.</title>
        <authorList>
            <consortium name="DOE Joint Genome Institute"/>
            <person name="Vesth T.C."/>
            <person name="Nybo J."/>
            <person name="Theobald S."/>
            <person name="Brandl J."/>
            <person name="Frisvad J.C."/>
            <person name="Nielsen K.F."/>
            <person name="Lyhne E.K."/>
            <person name="Kogle M.E."/>
            <person name="Kuo A."/>
            <person name="Riley R."/>
            <person name="Clum A."/>
            <person name="Nolan M."/>
            <person name="Lipzen A."/>
            <person name="Salamov A."/>
            <person name="Henrissat B."/>
            <person name="Wiebenga A."/>
            <person name="De vries R.P."/>
            <person name="Grigoriev I.V."/>
            <person name="Mortensen U.H."/>
            <person name="Andersen M.R."/>
            <person name="Baker S.E."/>
        </authorList>
    </citation>
    <scope>NUCLEOTIDE SEQUENCE [LARGE SCALE GENOMIC DNA]</scope>
    <source>
        <strain evidence="4 5">CBS 101889</strain>
    </source>
</reference>
<dbReference type="VEuPathDB" id="FungiDB:BO97DRAFT_339279"/>
<dbReference type="PROSITE" id="PS50294">
    <property type="entry name" value="WD_REPEATS_REGION"/>
    <property type="match status" value="2"/>
</dbReference>
<evidence type="ECO:0000313" key="4">
    <source>
        <dbReference type="EMBL" id="RAL15291.1"/>
    </source>
</evidence>
<dbReference type="InterPro" id="IPR036322">
    <property type="entry name" value="WD40_repeat_dom_sf"/>
</dbReference>
<dbReference type="SMART" id="SM00320">
    <property type="entry name" value="WD40"/>
    <property type="match status" value="3"/>
</dbReference>
<keyword evidence="2" id="KW-0677">Repeat</keyword>
<dbReference type="AlphaFoldDB" id="A0A395I520"/>
<evidence type="ECO:0000256" key="2">
    <source>
        <dbReference type="ARBA" id="ARBA00022737"/>
    </source>
</evidence>
<evidence type="ECO:0000313" key="5">
    <source>
        <dbReference type="Proteomes" id="UP000248961"/>
    </source>
</evidence>
<dbReference type="PANTHER" id="PTHR19879:SF9">
    <property type="entry name" value="TRANSCRIPTION INITIATION FACTOR TFIID SUBUNIT 5"/>
    <property type="match status" value="1"/>
</dbReference>
<proteinExistence type="predicted"/>
<keyword evidence="1 3" id="KW-0853">WD repeat</keyword>
<evidence type="ECO:0000256" key="3">
    <source>
        <dbReference type="PROSITE-ProRule" id="PRU00221"/>
    </source>
</evidence>
<dbReference type="RefSeq" id="XP_025554445.1">
    <property type="nucleotide sequence ID" value="XM_025691549.1"/>
</dbReference>
<dbReference type="PROSITE" id="PS50082">
    <property type="entry name" value="WD_REPEATS_2"/>
    <property type="match status" value="3"/>
</dbReference>
<dbReference type="OrthoDB" id="674604at2759"/>
<dbReference type="InterPro" id="IPR001680">
    <property type="entry name" value="WD40_rpt"/>
</dbReference>
<feature type="repeat" description="WD" evidence="3">
    <location>
        <begin position="207"/>
        <end position="241"/>
    </location>
</feature>
<dbReference type="InterPro" id="IPR015943">
    <property type="entry name" value="WD40/YVTN_repeat-like_dom_sf"/>
</dbReference>
<organism evidence="4 5">
    <name type="scientific">Aspergillus homomorphus (strain CBS 101889)</name>
    <dbReference type="NCBI Taxonomy" id="1450537"/>
    <lineage>
        <taxon>Eukaryota</taxon>
        <taxon>Fungi</taxon>
        <taxon>Dikarya</taxon>
        <taxon>Ascomycota</taxon>
        <taxon>Pezizomycotina</taxon>
        <taxon>Eurotiomycetes</taxon>
        <taxon>Eurotiomycetidae</taxon>
        <taxon>Eurotiales</taxon>
        <taxon>Aspergillaceae</taxon>
        <taxon>Aspergillus</taxon>
        <taxon>Aspergillus subgen. Circumdati</taxon>
    </lineage>
</organism>